<protein>
    <submittedName>
        <fullName evidence="1">Uncharacterized protein</fullName>
    </submittedName>
</protein>
<keyword evidence="2" id="KW-1185">Reference proteome</keyword>
<evidence type="ECO:0000313" key="2">
    <source>
        <dbReference type="Proteomes" id="UP000294530"/>
    </source>
</evidence>
<accession>A0A976FLZ5</accession>
<organism evidence="1 2">
    <name type="scientific">Bremia lactucae</name>
    <name type="common">Lettuce downy mildew</name>
    <dbReference type="NCBI Taxonomy" id="4779"/>
    <lineage>
        <taxon>Eukaryota</taxon>
        <taxon>Sar</taxon>
        <taxon>Stramenopiles</taxon>
        <taxon>Oomycota</taxon>
        <taxon>Peronosporomycetes</taxon>
        <taxon>Peronosporales</taxon>
        <taxon>Peronosporaceae</taxon>
        <taxon>Bremia</taxon>
    </lineage>
</organism>
<dbReference type="KEGG" id="blac:94344739"/>
<comment type="caution">
    <text evidence="1">The sequence shown here is derived from an EMBL/GenBank/DDBJ whole genome shotgun (WGS) entry which is preliminary data.</text>
</comment>
<dbReference type="GeneID" id="94344739"/>
<name>A0A976FLZ5_BRELC</name>
<dbReference type="OrthoDB" id="66690at2759"/>
<evidence type="ECO:0000313" key="1">
    <source>
        <dbReference type="EMBL" id="TDH68949.1"/>
    </source>
</evidence>
<dbReference type="RefSeq" id="XP_067818448.1">
    <property type="nucleotide sequence ID" value="XM_067959068.1"/>
</dbReference>
<dbReference type="Proteomes" id="UP000294530">
    <property type="component" value="Unassembled WGS sequence"/>
</dbReference>
<sequence length="320" mass="36174">MTSVASSVSGLRQQVEEIPSISASNCSTFNTRSVLVAVEKSLLRTLAFILYQLDRKCAKYCASSIVQFYFQVQTQLPNAVADSLERVTNSVVSLSDAHFVEFWESLVAKELDEASKQQQLRCQSHLLPYRCVEYSATITPAIDTYDTPEQHVISRLYQHLVVGIQRIFFTPKPFEGRTQTPCTSPVDILDASCRQPQYSSWYQLEKSGCKSNHADKTDEIEPGWAVEYMEQDTNISSEMCRRMAEMMHSTVPSNLFRATVTVNGCDDGNLDLNVDAVTPGSFPPTPITRDLQTRRINHYTMTVLDHATLTLRLLCEENYR</sequence>
<reference evidence="1 2" key="1">
    <citation type="journal article" date="2021" name="Genome Biol.">
        <title>AFLAP: assembly-free linkage analysis pipeline using k-mers from genome sequencing data.</title>
        <authorList>
            <person name="Fletcher K."/>
            <person name="Zhang L."/>
            <person name="Gil J."/>
            <person name="Han R."/>
            <person name="Cavanaugh K."/>
            <person name="Michelmore R."/>
        </authorList>
    </citation>
    <scope>NUCLEOTIDE SEQUENCE [LARGE SCALE GENOMIC DNA]</scope>
    <source>
        <strain evidence="1 2">SF5</strain>
    </source>
</reference>
<dbReference type="EMBL" id="SHOA02000016">
    <property type="protein sequence ID" value="TDH68949.1"/>
    <property type="molecule type" value="Genomic_DNA"/>
</dbReference>
<gene>
    <name evidence="1" type="ORF">CCR75_000963</name>
</gene>
<proteinExistence type="predicted"/>
<dbReference type="AlphaFoldDB" id="A0A976FLZ5"/>